<gene>
    <name evidence="8" type="ORF">AFM18_17465</name>
</gene>
<evidence type="ECO:0000256" key="1">
    <source>
        <dbReference type="ARBA" id="ARBA00004370"/>
    </source>
</evidence>
<reference evidence="8 9" key="1">
    <citation type="submission" date="2015-07" db="EMBL/GenBank/DDBJ databases">
        <title>Draft genome of Achromobacter spanius.</title>
        <authorList>
            <person name="Wang X."/>
        </authorList>
    </citation>
    <scope>NUCLEOTIDE SEQUENCE [LARGE SCALE GENOMIC DNA]</scope>
    <source>
        <strain evidence="8 9">CGMCC9173</strain>
    </source>
</reference>
<evidence type="ECO:0000313" key="8">
    <source>
        <dbReference type="EMBL" id="KNE26496.1"/>
    </source>
</evidence>
<feature type="transmembrane region" description="Helical" evidence="6">
    <location>
        <begin position="263"/>
        <end position="282"/>
    </location>
</feature>
<dbReference type="RefSeq" id="WP_050448182.1">
    <property type="nucleotide sequence ID" value="NZ_LGVG01000022.1"/>
</dbReference>
<comment type="caution">
    <text evidence="6">Lacks conserved residue(s) required for the propagation of feature annotation.</text>
</comment>
<dbReference type="Proteomes" id="UP000037511">
    <property type="component" value="Unassembled WGS sequence"/>
</dbReference>
<proteinExistence type="inferred from homology"/>
<keyword evidence="4 6" id="KW-1133">Transmembrane helix</keyword>
<keyword evidence="6" id="KW-1003">Cell membrane</keyword>
<dbReference type="Pfam" id="PF02104">
    <property type="entry name" value="SURF1"/>
    <property type="match status" value="1"/>
</dbReference>
<evidence type="ECO:0000256" key="5">
    <source>
        <dbReference type="ARBA" id="ARBA00023136"/>
    </source>
</evidence>
<dbReference type="GO" id="GO:0005886">
    <property type="term" value="C:plasma membrane"/>
    <property type="evidence" value="ECO:0007669"/>
    <property type="project" value="UniProtKB-SubCell"/>
</dbReference>
<dbReference type="CDD" id="cd06662">
    <property type="entry name" value="SURF1"/>
    <property type="match status" value="1"/>
</dbReference>
<evidence type="ECO:0000256" key="3">
    <source>
        <dbReference type="ARBA" id="ARBA00022692"/>
    </source>
</evidence>
<name>A0AAW3I320_9BURK</name>
<comment type="similarity">
    <text evidence="2 6">Belongs to the SURF1 family.</text>
</comment>
<organism evidence="8 9">
    <name type="scientific">Achromobacter spanius</name>
    <dbReference type="NCBI Taxonomy" id="217203"/>
    <lineage>
        <taxon>Bacteria</taxon>
        <taxon>Pseudomonadati</taxon>
        <taxon>Pseudomonadota</taxon>
        <taxon>Betaproteobacteria</taxon>
        <taxon>Burkholderiales</taxon>
        <taxon>Alcaligenaceae</taxon>
        <taxon>Achromobacter</taxon>
    </lineage>
</organism>
<evidence type="ECO:0000313" key="9">
    <source>
        <dbReference type="Proteomes" id="UP000037511"/>
    </source>
</evidence>
<keyword evidence="5 6" id="KW-0472">Membrane</keyword>
<dbReference type="AlphaFoldDB" id="A0AAW3I320"/>
<comment type="caution">
    <text evidence="8">The sequence shown here is derived from an EMBL/GenBank/DDBJ whole genome shotgun (WGS) entry which is preliminary data.</text>
</comment>
<sequence length="295" mass="31740">MARPHSTRYTVTALLLLGIAVVILVSLGQWQLRRSDERRAILAAIEAGRKQVPVLLTPATPSDDLTPWRVAQATGVWQPQFSVLLDNRNHEGRPGYWLATPLLLDGSSRQAVLVLRGWLPRAMPGRGEPALPATPQGPQTVTGEMAERVPRLFELWSLGGQDQSALPATLPVADGKVPQVQNLPLDAYARATGLNLLPVVLAQSGQSSANAQSSSNAQSSPNSPNSQTSQTTQLSQADGDGLVRDWPQPSVDFEKNTSYAVQWFAFGLIAAIAWLVVLGGAIKRMRQRAGQGARP</sequence>
<dbReference type="InterPro" id="IPR045214">
    <property type="entry name" value="Surf1/Surf4"/>
</dbReference>
<dbReference type="InterPro" id="IPR002994">
    <property type="entry name" value="Surf1/Shy1"/>
</dbReference>
<protein>
    <recommendedName>
        <fullName evidence="6">SURF1-like protein</fullName>
    </recommendedName>
</protein>
<evidence type="ECO:0000256" key="4">
    <source>
        <dbReference type="ARBA" id="ARBA00022989"/>
    </source>
</evidence>
<dbReference type="PANTHER" id="PTHR23427">
    <property type="entry name" value="SURFEIT LOCUS PROTEIN"/>
    <property type="match status" value="1"/>
</dbReference>
<evidence type="ECO:0000256" key="7">
    <source>
        <dbReference type="SAM" id="MobiDB-lite"/>
    </source>
</evidence>
<feature type="compositionally biased region" description="Low complexity" evidence="7">
    <location>
        <begin position="208"/>
        <end position="237"/>
    </location>
</feature>
<feature type="region of interest" description="Disordered" evidence="7">
    <location>
        <begin position="208"/>
        <end position="248"/>
    </location>
</feature>
<evidence type="ECO:0000256" key="2">
    <source>
        <dbReference type="ARBA" id="ARBA00007165"/>
    </source>
</evidence>
<accession>A0AAW3I320</accession>
<keyword evidence="3 6" id="KW-0812">Transmembrane</keyword>
<evidence type="ECO:0000256" key="6">
    <source>
        <dbReference type="RuleBase" id="RU363076"/>
    </source>
</evidence>
<dbReference type="PROSITE" id="PS50895">
    <property type="entry name" value="SURF1"/>
    <property type="match status" value="1"/>
</dbReference>
<dbReference type="EMBL" id="LGVG01000022">
    <property type="protein sequence ID" value="KNE26496.1"/>
    <property type="molecule type" value="Genomic_DNA"/>
</dbReference>
<dbReference type="PANTHER" id="PTHR23427:SF2">
    <property type="entry name" value="SURFEIT LOCUS PROTEIN 1"/>
    <property type="match status" value="1"/>
</dbReference>
<comment type="subcellular location">
    <subcellularLocation>
        <location evidence="6">Cell membrane</location>
        <topology evidence="6">Multi-pass membrane protein</topology>
    </subcellularLocation>
    <subcellularLocation>
        <location evidence="1">Membrane</location>
    </subcellularLocation>
</comment>